<proteinExistence type="predicted"/>
<reference evidence="1 2" key="1">
    <citation type="submission" date="2017-04" db="EMBL/GenBank/DDBJ databases">
        <title>Novel microbial lineages endemic to geothermal iron-oxide mats fill important gaps in the evolutionary history of Archaea.</title>
        <authorList>
            <person name="Jay Z.J."/>
            <person name="Beam J.P."/>
            <person name="Dlakic M."/>
            <person name="Rusch D.B."/>
            <person name="Kozubal M.A."/>
            <person name="Inskeep W.P."/>
        </authorList>
    </citation>
    <scope>NUCLEOTIDE SEQUENCE [LARGE SCALE GENOMIC DNA]</scope>
    <source>
        <strain evidence="1">OSP_D</strain>
    </source>
</reference>
<dbReference type="EMBL" id="NEXE01000305">
    <property type="protein sequence ID" value="PSN83665.1"/>
    <property type="molecule type" value="Genomic_DNA"/>
</dbReference>
<dbReference type="Proteomes" id="UP000240322">
    <property type="component" value="Unassembled WGS sequence"/>
</dbReference>
<evidence type="ECO:0000313" key="2">
    <source>
        <dbReference type="Proteomes" id="UP000240322"/>
    </source>
</evidence>
<gene>
    <name evidence="1" type="ORF">B9Q03_13350</name>
</gene>
<evidence type="ECO:0008006" key="3">
    <source>
        <dbReference type="Google" id="ProtNLM"/>
    </source>
</evidence>
<organism evidence="1 2">
    <name type="scientific">Candidatus Marsarchaeota G2 archaeon OSP_D</name>
    <dbReference type="NCBI Taxonomy" id="1978157"/>
    <lineage>
        <taxon>Archaea</taxon>
        <taxon>Candidatus Marsarchaeota</taxon>
        <taxon>Candidatus Marsarchaeota group 2</taxon>
    </lineage>
</organism>
<name>A0A2R6ABG6_9ARCH</name>
<protein>
    <recommendedName>
        <fullName evidence="3">Transposase</fullName>
    </recommendedName>
</protein>
<evidence type="ECO:0000313" key="1">
    <source>
        <dbReference type="EMBL" id="PSN83665.1"/>
    </source>
</evidence>
<accession>A0A2R6ABG6</accession>
<sequence>MLKSYTLQHECGEELEPLLRAYRDAVNQILEELWSHIEWEKRKVKGKKQWRLLPKYRVDIHSKEYKKELRDSLLQEWPYAAHWVDSAIKTAYSILKSWRKNYVKGERKRRRPTAKRLFVRAKQTLIKLEGEKLRLTVKPGEYVYLDLSKRYFPLYLGRCPRRVLVNP</sequence>
<dbReference type="AlphaFoldDB" id="A0A2R6ABG6"/>
<comment type="caution">
    <text evidence="1">The sequence shown here is derived from an EMBL/GenBank/DDBJ whole genome shotgun (WGS) entry which is preliminary data.</text>
</comment>